<comment type="caution">
    <text evidence="2">The sequence shown here is derived from an EMBL/GenBank/DDBJ whole genome shotgun (WGS) entry which is preliminary data.</text>
</comment>
<keyword evidence="3" id="KW-1185">Reference proteome</keyword>
<sequence length="66" mass="7258">MRARIWAAKSSNGDEEGIESRFPAGTRSGEGSQSLHVFLEAARKARLPAGLPLPGHQRRHEHGRND</sequence>
<reference evidence="2 3" key="1">
    <citation type="journal article" date="2020" name="Nature">
        <title>Bacterial chemolithoautotrophy via manganese oxidation.</title>
        <authorList>
            <person name="Yu H."/>
            <person name="Leadbetter J.R."/>
        </authorList>
    </citation>
    <scope>NUCLEOTIDE SEQUENCE [LARGE SCALE GENOMIC DNA]</scope>
    <source>
        <strain evidence="2 3">RBP-1</strain>
    </source>
</reference>
<evidence type="ECO:0000313" key="2">
    <source>
        <dbReference type="EMBL" id="NKE66052.1"/>
    </source>
</evidence>
<evidence type="ECO:0000313" key="3">
    <source>
        <dbReference type="Proteomes" id="UP000521868"/>
    </source>
</evidence>
<evidence type="ECO:0000256" key="1">
    <source>
        <dbReference type="SAM" id="MobiDB-lite"/>
    </source>
</evidence>
<dbReference type="Proteomes" id="UP000521868">
    <property type="component" value="Unassembled WGS sequence"/>
</dbReference>
<dbReference type="RefSeq" id="WP_168107121.1">
    <property type="nucleotide sequence ID" value="NZ_VTOX01000002.1"/>
</dbReference>
<proteinExistence type="predicted"/>
<accession>A0A7X6DFA3</accession>
<protein>
    <submittedName>
        <fullName evidence="2">Uncharacterized protein</fullName>
    </submittedName>
</protein>
<organism evidence="2 3">
    <name type="scientific">Ramlibacter lithotrophicus</name>
    <dbReference type="NCBI Taxonomy" id="2606681"/>
    <lineage>
        <taxon>Bacteria</taxon>
        <taxon>Pseudomonadati</taxon>
        <taxon>Pseudomonadota</taxon>
        <taxon>Betaproteobacteria</taxon>
        <taxon>Burkholderiales</taxon>
        <taxon>Comamonadaceae</taxon>
        <taxon>Ramlibacter</taxon>
    </lineage>
</organism>
<dbReference type="EMBL" id="VTOX01000002">
    <property type="protein sequence ID" value="NKE66052.1"/>
    <property type="molecule type" value="Genomic_DNA"/>
</dbReference>
<gene>
    <name evidence="2" type="ORF">RAMLITH_09490</name>
</gene>
<name>A0A7X6DFA3_9BURK</name>
<dbReference type="AlphaFoldDB" id="A0A7X6DFA3"/>
<feature type="region of interest" description="Disordered" evidence="1">
    <location>
        <begin position="1"/>
        <end position="31"/>
    </location>
</feature>